<evidence type="ECO:0000313" key="2">
    <source>
        <dbReference type="EMBL" id="GJS88468.1"/>
    </source>
</evidence>
<accession>A0ABQ4ZE11</accession>
<evidence type="ECO:0000313" key="3">
    <source>
        <dbReference type="Proteomes" id="UP001151760"/>
    </source>
</evidence>
<feature type="compositionally biased region" description="Low complexity" evidence="1">
    <location>
        <begin position="87"/>
        <end position="98"/>
    </location>
</feature>
<dbReference type="Proteomes" id="UP001151760">
    <property type="component" value="Unassembled WGS sequence"/>
</dbReference>
<name>A0ABQ4ZE11_9ASTR</name>
<proteinExistence type="predicted"/>
<keyword evidence="3" id="KW-1185">Reference proteome</keyword>
<reference evidence="2" key="2">
    <citation type="submission" date="2022-01" db="EMBL/GenBank/DDBJ databases">
        <authorList>
            <person name="Yamashiro T."/>
            <person name="Shiraishi A."/>
            <person name="Satake H."/>
            <person name="Nakayama K."/>
        </authorList>
    </citation>
    <scope>NUCLEOTIDE SEQUENCE</scope>
</reference>
<gene>
    <name evidence="2" type="ORF">Tco_0771104</name>
</gene>
<organism evidence="2 3">
    <name type="scientific">Tanacetum coccineum</name>
    <dbReference type="NCBI Taxonomy" id="301880"/>
    <lineage>
        <taxon>Eukaryota</taxon>
        <taxon>Viridiplantae</taxon>
        <taxon>Streptophyta</taxon>
        <taxon>Embryophyta</taxon>
        <taxon>Tracheophyta</taxon>
        <taxon>Spermatophyta</taxon>
        <taxon>Magnoliopsida</taxon>
        <taxon>eudicotyledons</taxon>
        <taxon>Gunneridae</taxon>
        <taxon>Pentapetalae</taxon>
        <taxon>asterids</taxon>
        <taxon>campanulids</taxon>
        <taxon>Asterales</taxon>
        <taxon>Asteraceae</taxon>
        <taxon>Asteroideae</taxon>
        <taxon>Anthemideae</taxon>
        <taxon>Anthemidinae</taxon>
        <taxon>Tanacetum</taxon>
    </lineage>
</organism>
<reference evidence="2" key="1">
    <citation type="journal article" date="2022" name="Int. J. Mol. Sci.">
        <title>Draft Genome of Tanacetum Coccineum: Genomic Comparison of Closely Related Tanacetum-Family Plants.</title>
        <authorList>
            <person name="Yamashiro T."/>
            <person name="Shiraishi A."/>
            <person name="Nakayama K."/>
            <person name="Satake H."/>
        </authorList>
    </citation>
    <scope>NUCLEOTIDE SEQUENCE</scope>
</reference>
<dbReference type="EMBL" id="BQNB010011275">
    <property type="protein sequence ID" value="GJS88468.1"/>
    <property type="molecule type" value="Genomic_DNA"/>
</dbReference>
<comment type="caution">
    <text evidence="2">The sequence shown here is derived from an EMBL/GenBank/DDBJ whole genome shotgun (WGS) entry which is preliminary data.</text>
</comment>
<feature type="region of interest" description="Disordered" evidence="1">
    <location>
        <begin position="83"/>
        <end position="132"/>
    </location>
</feature>
<sequence>MAARVQGIVPPMLAKGTIWHNCDHGSYVHWIKPNGDALRKCHLQWSLDSNNGHNTSCSRHREFSEIPEKTSIKIYSTVDACHDSSRKCGSSSRDSSCKATRYKGKEIAKPITPPSESASEEDSDPEQAQKDKDMQKNLALIAKYFKKLYKPTTTPQNFLKHRNKNGGYYSKSGYSALTARNLVIMLGMQKECQKGGLDVRDSTYHKENKKEFVLLCKQAEEGVHFKQSNLMAM</sequence>
<evidence type="ECO:0000256" key="1">
    <source>
        <dbReference type="SAM" id="MobiDB-lite"/>
    </source>
</evidence>
<protein>
    <submittedName>
        <fullName evidence="2">Uncharacterized protein</fullName>
    </submittedName>
</protein>